<sequence length="196" mass="23662">TLYPYYKNIQESFAPLCLIDNKNSNLLKEFNFDDFSCSFYSNSIFNQSLKHLNLMQDEKDYINEYKMFLEKLKQFSQEYNHYKIMPIQLINNLKIAYIQKLSLEDINNININSKLHLLKALYLCEDYVLFDKNKQALFNEEKIKELDFNSSFYIIFSLHKDKITDTYLKARKRLYKSIDTFKKLGFKDLENAYEVY</sequence>
<dbReference type="Proteomes" id="UP000321317">
    <property type="component" value="Unassembled WGS sequence"/>
</dbReference>
<accession>A0ABY3L3Q1</accession>
<comment type="caution">
    <text evidence="1">The sequence shown here is derived from an EMBL/GenBank/DDBJ whole genome shotgun (WGS) entry which is preliminary data.</text>
</comment>
<evidence type="ECO:0008006" key="3">
    <source>
        <dbReference type="Google" id="ProtNLM"/>
    </source>
</evidence>
<gene>
    <name evidence="1" type="ORF">FVD16_01990</name>
</gene>
<protein>
    <recommendedName>
        <fullName evidence="3">DUF115 domain-containing protein</fullName>
    </recommendedName>
</protein>
<evidence type="ECO:0000313" key="2">
    <source>
        <dbReference type="Proteomes" id="UP000321317"/>
    </source>
</evidence>
<proteinExistence type="predicted"/>
<feature type="non-terminal residue" evidence="1">
    <location>
        <position position="196"/>
    </location>
</feature>
<feature type="non-terminal residue" evidence="1">
    <location>
        <position position="1"/>
    </location>
</feature>
<evidence type="ECO:0000313" key="1">
    <source>
        <dbReference type="EMBL" id="TXK59103.1"/>
    </source>
</evidence>
<keyword evidence="2" id="KW-1185">Reference proteome</keyword>
<reference evidence="1 2" key="1">
    <citation type="submission" date="2019-08" db="EMBL/GenBank/DDBJ databases">
        <title>Rapid identification of Enteric Bacteria from Whole Genome Sequences (WGS) using Average Nucleotide Identity (ANI).</title>
        <authorList>
            <person name="Lane C."/>
        </authorList>
    </citation>
    <scope>NUCLEOTIDE SEQUENCE [LARGE SCALE GENOMIC DNA]</scope>
    <source>
        <strain evidence="1 2">D4984</strain>
    </source>
</reference>
<name>A0ABY3L3Q1_9BACT</name>
<organism evidence="1 2">
    <name type="scientific">Campylobacter helveticus</name>
    <dbReference type="NCBI Taxonomy" id="28898"/>
    <lineage>
        <taxon>Bacteria</taxon>
        <taxon>Pseudomonadati</taxon>
        <taxon>Campylobacterota</taxon>
        <taxon>Epsilonproteobacteria</taxon>
        <taxon>Campylobacterales</taxon>
        <taxon>Campylobacteraceae</taxon>
        <taxon>Campylobacter</taxon>
    </lineage>
</organism>
<dbReference type="EMBL" id="VRMA01000020">
    <property type="protein sequence ID" value="TXK59103.1"/>
    <property type="molecule type" value="Genomic_DNA"/>
</dbReference>